<protein>
    <recommendedName>
        <fullName evidence="3">Cytosolic protein</fullName>
    </recommendedName>
</protein>
<evidence type="ECO:0000313" key="2">
    <source>
        <dbReference type="EMBL" id="AZA23311.1"/>
    </source>
</evidence>
<evidence type="ECO:0000313" key="1">
    <source>
        <dbReference type="EMBL" id="AZA17960.1"/>
    </source>
</evidence>
<gene>
    <name evidence="2" type="ORF">DF198_04005</name>
    <name evidence="1" type="ORF">DQL92_03990</name>
</gene>
<sequence>MTKKKENKNAITVEQSHKLGFELTYVIAGLLALRHQANTLMRAKHAGADNGLLRLETANFLETVFDMVEIYSDELDRVACYLLECDNPDELRAYEEEEKGE</sequence>
<accession>A0A3G6JMP0</accession>
<dbReference type="EMBL" id="CP029252">
    <property type="protein sequence ID" value="AZA23311.1"/>
    <property type="molecule type" value="Genomic_DNA"/>
</dbReference>
<organism evidence="1">
    <name type="scientific">Streptococcus thermophilus</name>
    <dbReference type="NCBI Taxonomy" id="1308"/>
    <lineage>
        <taxon>Bacteria</taxon>
        <taxon>Bacillati</taxon>
        <taxon>Bacillota</taxon>
        <taxon>Bacilli</taxon>
        <taxon>Lactobacillales</taxon>
        <taxon>Streptococcaceae</taxon>
        <taxon>Streptococcus</taxon>
    </lineage>
</organism>
<proteinExistence type="predicted"/>
<name>A0A3G6JMP0_STRTR</name>
<dbReference type="RefSeq" id="WP_179967018.1">
    <property type="nucleotide sequence ID" value="NZ_CP065479.1"/>
</dbReference>
<reference evidence="1" key="1">
    <citation type="submission" date="2018-07" db="EMBL/GenBank/DDBJ databases">
        <authorList>
            <person name="Somerville V."/>
        </authorList>
    </citation>
    <scope>NUCLEOTIDE SEQUENCE</scope>
    <source>
        <strain evidence="2">NWC_1_1</strain>
        <strain evidence="1">NWC_2_1</strain>
    </source>
</reference>
<evidence type="ECO:0008006" key="3">
    <source>
        <dbReference type="Google" id="ProtNLM"/>
    </source>
</evidence>
<dbReference type="AlphaFoldDB" id="A0A3G6JMP0"/>
<dbReference type="EMBL" id="CP031021">
    <property type="protein sequence ID" value="AZA17960.1"/>
    <property type="molecule type" value="Genomic_DNA"/>
</dbReference>